<sequence>MTDKIKQKGSLGSVAEDLFVELFCDTFGPDKSQYFFLQYPFTDIYGHRRSIDFALESEDLKIERVSPFYNMQ</sequence>
<evidence type="ECO:0000313" key="1">
    <source>
        <dbReference type="EMBL" id="SPF48559.1"/>
    </source>
</evidence>
<dbReference type="OrthoDB" id="9802848at2"/>
<accession>A0A2U3L9Y9</accession>
<organism evidence="1 2">
    <name type="scientific">Candidatus Desulfosporosinus infrequens</name>
    <dbReference type="NCBI Taxonomy" id="2043169"/>
    <lineage>
        <taxon>Bacteria</taxon>
        <taxon>Bacillati</taxon>
        <taxon>Bacillota</taxon>
        <taxon>Clostridia</taxon>
        <taxon>Eubacteriales</taxon>
        <taxon>Desulfitobacteriaceae</taxon>
        <taxon>Desulfosporosinus</taxon>
    </lineage>
</organism>
<protein>
    <submittedName>
        <fullName evidence="1">Uncharacterized protein</fullName>
    </submittedName>
</protein>
<gene>
    <name evidence="1" type="ORF">SBF1_4160002</name>
</gene>
<name>A0A2U3L9Y9_9FIRM</name>
<dbReference type="AlphaFoldDB" id="A0A2U3L9Y9"/>
<dbReference type="Proteomes" id="UP000238916">
    <property type="component" value="Unassembled WGS sequence"/>
</dbReference>
<dbReference type="EMBL" id="OMOF01000353">
    <property type="protein sequence ID" value="SPF48559.1"/>
    <property type="molecule type" value="Genomic_DNA"/>
</dbReference>
<reference evidence="2" key="1">
    <citation type="submission" date="2018-02" db="EMBL/GenBank/DDBJ databases">
        <authorList>
            <person name="Hausmann B."/>
        </authorList>
    </citation>
    <scope>NUCLEOTIDE SEQUENCE [LARGE SCALE GENOMIC DNA]</scope>
    <source>
        <strain evidence="2">Peat soil MAG SbF1</strain>
    </source>
</reference>
<evidence type="ECO:0000313" key="2">
    <source>
        <dbReference type="Proteomes" id="UP000238916"/>
    </source>
</evidence>
<proteinExistence type="predicted"/>